<dbReference type="Proteomes" id="UP001165378">
    <property type="component" value="Unassembled WGS sequence"/>
</dbReference>
<gene>
    <name evidence="2" type="ORF">LZ495_36345</name>
</gene>
<sequence>MRMRKLVASLAVAGGTVAALGMAAPSASATVYSCATPSATSIDPNTTGNACLIVGNSNELIGSSWLSFKSATPSAWSFCGWYQIIVKVNPNGSEETVSEMPAAGCLTAAQTSGSVGGYTPQAASVPGGSYRVKLGIWATYGSASTLEIVSVSPTLTVS</sequence>
<accession>A0AA41Q6V8</accession>
<evidence type="ECO:0000313" key="2">
    <source>
        <dbReference type="EMBL" id="MCF2532653.1"/>
    </source>
</evidence>
<evidence type="ECO:0000313" key="3">
    <source>
        <dbReference type="Proteomes" id="UP001165378"/>
    </source>
</evidence>
<organism evidence="2 3">
    <name type="scientific">Yinghuangia soli</name>
    <dbReference type="NCBI Taxonomy" id="2908204"/>
    <lineage>
        <taxon>Bacteria</taxon>
        <taxon>Bacillati</taxon>
        <taxon>Actinomycetota</taxon>
        <taxon>Actinomycetes</taxon>
        <taxon>Kitasatosporales</taxon>
        <taxon>Streptomycetaceae</taxon>
        <taxon>Yinghuangia</taxon>
    </lineage>
</organism>
<proteinExistence type="predicted"/>
<keyword evidence="3" id="KW-1185">Reference proteome</keyword>
<evidence type="ECO:0008006" key="4">
    <source>
        <dbReference type="Google" id="ProtNLM"/>
    </source>
</evidence>
<dbReference type="AlphaFoldDB" id="A0AA41Q6V8"/>
<keyword evidence="1" id="KW-0732">Signal</keyword>
<feature type="chain" id="PRO_5041214816" description="Secreted protein" evidence="1">
    <location>
        <begin position="30"/>
        <end position="158"/>
    </location>
</feature>
<dbReference type="EMBL" id="JAKFHA010000037">
    <property type="protein sequence ID" value="MCF2532653.1"/>
    <property type="molecule type" value="Genomic_DNA"/>
</dbReference>
<protein>
    <recommendedName>
        <fullName evidence="4">Secreted protein</fullName>
    </recommendedName>
</protein>
<name>A0AA41Q6V8_9ACTN</name>
<dbReference type="PROSITE" id="PS51257">
    <property type="entry name" value="PROKAR_LIPOPROTEIN"/>
    <property type="match status" value="1"/>
</dbReference>
<reference evidence="2" key="1">
    <citation type="submission" date="2022-01" db="EMBL/GenBank/DDBJ databases">
        <title>Genome-Based Taxonomic Classification of the Phylum Actinobacteria.</title>
        <authorList>
            <person name="Gao Y."/>
        </authorList>
    </citation>
    <scope>NUCLEOTIDE SEQUENCE</scope>
    <source>
        <strain evidence="2">KLBMP 8922</strain>
    </source>
</reference>
<evidence type="ECO:0000256" key="1">
    <source>
        <dbReference type="SAM" id="SignalP"/>
    </source>
</evidence>
<dbReference type="RefSeq" id="WP_235057429.1">
    <property type="nucleotide sequence ID" value="NZ_JAKFHA010000037.1"/>
</dbReference>
<feature type="signal peptide" evidence="1">
    <location>
        <begin position="1"/>
        <end position="29"/>
    </location>
</feature>
<comment type="caution">
    <text evidence="2">The sequence shown here is derived from an EMBL/GenBank/DDBJ whole genome shotgun (WGS) entry which is preliminary data.</text>
</comment>